<keyword evidence="7" id="KW-0732">Signal</keyword>
<feature type="transmembrane region" description="Helical" evidence="6">
    <location>
        <begin position="144"/>
        <end position="162"/>
    </location>
</feature>
<dbReference type="RefSeq" id="WP_085217750.1">
    <property type="nucleotide sequence ID" value="NZ_LT840185.1"/>
</dbReference>
<keyword evidence="2" id="KW-1003">Cell membrane</keyword>
<reference evidence="9" key="1">
    <citation type="submission" date="2017-04" db="EMBL/GenBank/DDBJ databases">
        <authorList>
            <person name="Varghese N."/>
            <person name="Submissions S."/>
        </authorList>
    </citation>
    <scope>NUCLEOTIDE SEQUENCE [LARGE SCALE GENOMIC DNA]</scope>
    <source>
        <strain evidence="9">Dd16</strain>
    </source>
</reference>
<dbReference type="PANTHER" id="PTHR30250:SF11">
    <property type="entry name" value="O-ANTIGEN TRANSPORTER-RELATED"/>
    <property type="match status" value="1"/>
</dbReference>
<sequence length="415" mass="45363">MDRKQYFRHFLILFSGTAAAQAANLVSYPFLARLYQPAGFGVFAMFVALSAIPGAIACLRFDLAVPIAPRHGRFAILWLCYTLSALVGILAAAGFMVFGRLATTEAGPVFSLLLGLCVFLTGFCAASSLYLMRHDAYKLNSVSLLIRTGATVLVQIGLAFVWRDPMALILGFTVGLVLQAATLGLAIARYIPPGRPHRRRMRAMFNRFRAQVAVDIPSTFIAAVSLNLMTFALLALYDDRVVGFYALASRIAIVPLQLFNDALGQVFFQKAARAFEATGRFWNEMKFNLAVSGALSVAVLLGMWLLARPFITLYLGKTWEPAADMLIILAPMLAIRSLVMSIGTTVFVVRRPQWLLLHNVANVAVLGMAYLLAYLGDLQPREFLVAAAWLLSLEYALFGIALILVAKRSAAPAAR</sequence>
<feature type="transmembrane region" description="Helical" evidence="6">
    <location>
        <begin position="387"/>
        <end position="406"/>
    </location>
</feature>
<feature type="chain" id="PRO_5012146216" evidence="7">
    <location>
        <begin position="21"/>
        <end position="415"/>
    </location>
</feature>
<feature type="transmembrane region" description="Helical" evidence="6">
    <location>
        <begin position="289"/>
        <end position="307"/>
    </location>
</feature>
<feature type="transmembrane region" description="Helical" evidence="6">
    <location>
        <begin position="38"/>
        <end position="63"/>
    </location>
</feature>
<feature type="transmembrane region" description="Helical" evidence="6">
    <location>
        <begin position="243"/>
        <end position="268"/>
    </location>
</feature>
<dbReference type="EMBL" id="LT840185">
    <property type="protein sequence ID" value="SMF62168.1"/>
    <property type="molecule type" value="Genomic_DNA"/>
</dbReference>
<feature type="transmembrane region" description="Helical" evidence="6">
    <location>
        <begin position="327"/>
        <end position="349"/>
    </location>
</feature>
<keyword evidence="3 6" id="KW-0812">Transmembrane</keyword>
<dbReference type="GO" id="GO:0005886">
    <property type="term" value="C:plasma membrane"/>
    <property type="evidence" value="ECO:0007669"/>
    <property type="project" value="UniProtKB-SubCell"/>
</dbReference>
<keyword evidence="9" id="KW-1185">Reference proteome</keyword>
<evidence type="ECO:0000256" key="6">
    <source>
        <dbReference type="SAM" id="Phobius"/>
    </source>
</evidence>
<evidence type="ECO:0000256" key="4">
    <source>
        <dbReference type="ARBA" id="ARBA00022989"/>
    </source>
</evidence>
<dbReference type="PANTHER" id="PTHR30250">
    <property type="entry name" value="PST FAMILY PREDICTED COLANIC ACID TRANSPORTER"/>
    <property type="match status" value="1"/>
</dbReference>
<evidence type="ECO:0000256" key="7">
    <source>
        <dbReference type="SAM" id="SignalP"/>
    </source>
</evidence>
<dbReference type="OrthoDB" id="7605542at2"/>
<evidence type="ECO:0000256" key="5">
    <source>
        <dbReference type="ARBA" id="ARBA00023136"/>
    </source>
</evidence>
<dbReference type="AlphaFoldDB" id="A0A1X7G2L2"/>
<evidence type="ECO:0000313" key="9">
    <source>
        <dbReference type="Proteomes" id="UP000192934"/>
    </source>
</evidence>
<evidence type="ECO:0000256" key="3">
    <source>
        <dbReference type="ARBA" id="ARBA00022692"/>
    </source>
</evidence>
<comment type="subcellular location">
    <subcellularLocation>
        <location evidence="1">Cell membrane</location>
        <topology evidence="1">Multi-pass membrane protein</topology>
    </subcellularLocation>
</comment>
<feature type="transmembrane region" description="Helical" evidence="6">
    <location>
        <begin position="168"/>
        <end position="191"/>
    </location>
</feature>
<protein>
    <submittedName>
        <fullName evidence="8">Membrane protein involved in the export of O-antigen and teichoic acid</fullName>
    </submittedName>
</protein>
<accession>A0A1X7G2L2</accession>
<evidence type="ECO:0000256" key="2">
    <source>
        <dbReference type="ARBA" id="ARBA00022475"/>
    </source>
</evidence>
<dbReference type="STRING" id="941907.SAMN06295910_0962"/>
<evidence type="ECO:0000313" key="8">
    <source>
        <dbReference type="EMBL" id="SMF62168.1"/>
    </source>
</evidence>
<feature type="transmembrane region" description="Helical" evidence="6">
    <location>
        <begin position="110"/>
        <end position="132"/>
    </location>
</feature>
<name>A0A1X7G2L2_9SPHN</name>
<keyword evidence="5 6" id="KW-0472">Membrane</keyword>
<dbReference type="Proteomes" id="UP000192934">
    <property type="component" value="Chromosome I"/>
</dbReference>
<evidence type="ECO:0000256" key="1">
    <source>
        <dbReference type="ARBA" id="ARBA00004651"/>
    </source>
</evidence>
<dbReference type="InterPro" id="IPR050833">
    <property type="entry name" value="Poly_Biosynth_Transport"/>
</dbReference>
<gene>
    <name evidence="8" type="ORF">SAMN06295910_0962</name>
</gene>
<feature type="signal peptide" evidence="7">
    <location>
        <begin position="1"/>
        <end position="20"/>
    </location>
</feature>
<feature type="transmembrane region" description="Helical" evidence="6">
    <location>
        <begin position="212"/>
        <end position="237"/>
    </location>
</feature>
<feature type="transmembrane region" description="Helical" evidence="6">
    <location>
        <begin position="75"/>
        <end position="98"/>
    </location>
</feature>
<proteinExistence type="predicted"/>
<keyword evidence="4 6" id="KW-1133">Transmembrane helix</keyword>
<feature type="transmembrane region" description="Helical" evidence="6">
    <location>
        <begin position="356"/>
        <end position="375"/>
    </location>
</feature>
<dbReference type="Pfam" id="PF13440">
    <property type="entry name" value="Polysacc_synt_3"/>
    <property type="match status" value="1"/>
</dbReference>
<organism evidence="8 9">
    <name type="scientific">Allosphingosinicella indica</name>
    <dbReference type="NCBI Taxonomy" id="941907"/>
    <lineage>
        <taxon>Bacteria</taxon>
        <taxon>Pseudomonadati</taxon>
        <taxon>Pseudomonadota</taxon>
        <taxon>Alphaproteobacteria</taxon>
        <taxon>Sphingomonadales</taxon>
        <taxon>Sphingomonadaceae</taxon>
        <taxon>Allosphingosinicella</taxon>
    </lineage>
</organism>